<dbReference type="GO" id="GO:0006508">
    <property type="term" value="P:proteolysis"/>
    <property type="evidence" value="ECO:0007669"/>
    <property type="project" value="UniProtKB-KW"/>
</dbReference>
<dbReference type="GO" id="GO:0005886">
    <property type="term" value="C:plasma membrane"/>
    <property type="evidence" value="ECO:0007669"/>
    <property type="project" value="UniProtKB-SubCell"/>
</dbReference>
<dbReference type="PROSITE" id="PS00855">
    <property type="entry name" value="SPASE_II"/>
    <property type="match status" value="1"/>
</dbReference>
<gene>
    <name evidence="9 12" type="primary">lspA</name>
    <name evidence="12" type="ORF">OCV57_01290</name>
</gene>
<keyword evidence="13" id="KW-1185">Reference proteome</keyword>
<keyword evidence="3 9" id="KW-0645">Protease</keyword>
<keyword evidence="8 9" id="KW-0472">Membrane</keyword>
<evidence type="ECO:0000256" key="2">
    <source>
        <dbReference type="ARBA" id="ARBA00022475"/>
    </source>
</evidence>
<evidence type="ECO:0000313" key="13">
    <source>
        <dbReference type="Proteomes" id="UP001208131"/>
    </source>
</evidence>
<organism evidence="12 13">
    <name type="scientific">Hominimerdicola aceti</name>
    <dbReference type="NCBI Taxonomy" id="2981726"/>
    <lineage>
        <taxon>Bacteria</taxon>
        <taxon>Bacillati</taxon>
        <taxon>Bacillota</taxon>
        <taxon>Clostridia</taxon>
        <taxon>Eubacteriales</taxon>
        <taxon>Oscillospiraceae</taxon>
        <taxon>Hominimerdicola</taxon>
    </lineage>
</organism>
<evidence type="ECO:0000256" key="5">
    <source>
        <dbReference type="ARBA" id="ARBA00022750"/>
    </source>
</evidence>
<comment type="subcellular location">
    <subcellularLocation>
        <location evidence="9">Cell membrane</location>
        <topology evidence="9">Multi-pass membrane protein</topology>
    </subcellularLocation>
</comment>
<dbReference type="PRINTS" id="PR00781">
    <property type="entry name" value="LIPOSIGPTASE"/>
</dbReference>
<dbReference type="EMBL" id="JAOQJZ010000001">
    <property type="protein sequence ID" value="MCU6704558.1"/>
    <property type="molecule type" value="Genomic_DNA"/>
</dbReference>
<comment type="function">
    <text evidence="9 10">This protein specifically catalyzes the removal of signal peptides from prolipoproteins.</text>
</comment>
<evidence type="ECO:0000256" key="4">
    <source>
        <dbReference type="ARBA" id="ARBA00022692"/>
    </source>
</evidence>
<evidence type="ECO:0000256" key="9">
    <source>
        <dbReference type="HAMAP-Rule" id="MF_00161"/>
    </source>
</evidence>
<name>A0AAE3IE43_9FIRM</name>
<feature type="transmembrane region" description="Helical" evidence="9">
    <location>
        <begin position="90"/>
        <end position="108"/>
    </location>
</feature>
<dbReference type="Proteomes" id="UP001208131">
    <property type="component" value="Unassembled WGS sequence"/>
</dbReference>
<evidence type="ECO:0000256" key="3">
    <source>
        <dbReference type="ARBA" id="ARBA00022670"/>
    </source>
</evidence>
<dbReference type="PANTHER" id="PTHR33695">
    <property type="entry name" value="LIPOPROTEIN SIGNAL PEPTIDASE"/>
    <property type="match status" value="1"/>
</dbReference>
<dbReference type="Pfam" id="PF01252">
    <property type="entry name" value="Peptidase_A8"/>
    <property type="match status" value="1"/>
</dbReference>
<keyword evidence="5 9" id="KW-0064">Aspartyl protease</keyword>
<feature type="transmembrane region" description="Helical" evidence="9">
    <location>
        <begin position="65"/>
        <end position="83"/>
    </location>
</feature>
<feature type="active site" evidence="9">
    <location>
        <position position="134"/>
    </location>
</feature>
<comment type="catalytic activity">
    <reaction evidence="9 10">
        <text>Release of signal peptides from bacterial membrane prolipoproteins. Hydrolyzes -Xaa-Yaa-Zaa-|-(S,diacylglyceryl)Cys-, in which Xaa is hydrophobic (preferably Leu), and Yaa (Ala or Ser) and Zaa (Gly or Ala) have small, neutral side chains.</text>
        <dbReference type="EC" id="3.4.23.36"/>
    </reaction>
</comment>
<accession>A0AAE3IE43</accession>
<dbReference type="HAMAP" id="MF_00161">
    <property type="entry name" value="LspA"/>
    <property type="match status" value="1"/>
</dbReference>
<keyword evidence="7 9" id="KW-1133">Transmembrane helix</keyword>
<feature type="transmembrane region" description="Helical" evidence="9">
    <location>
        <begin position="128"/>
        <end position="151"/>
    </location>
</feature>
<comment type="caution">
    <text evidence="9">Lacks conserved residue(s) required for the propagation of feature annotation.</text>
</comment>
<dbReference type="EC" id="3.4.23.36" evidence="9"/>
<dbReference type="PANTHER" id="PTHR33695:SF1">
    <property type="entry name" value="LIPOPROTEIN SIGNAL PEPTIDASE"/>
    <property type="match status" value="1"/>
</dbReference>
<evidence type="ECO:0000256" key="10">
    <source>
        <dbReference type="RuleBase" id="RU000594"/>
    </source>
</evidence>
<dbReference type="AlphaFoldDB" id="A0AAE3IE43"/>
<comment type="pathway">
    <text evidence="9">Protein modification; lipoprotein biosynthesis (signal peptide cleavage).</text>
</comment>
<dbReference type="GO" id="GO:0004190">
    <property type="term" value="F:aspartic-type endopeptidase activity"/>
    <property type="evidence" value="ECO:0007669"/>
    <property type="project" value="UniProtKB-UniRule"/>
</dbReference>
<dbReference type="InterPro" id="IPR001872">
    <property type="entry name" value="Peptidase_A8"/>
</dbReference>
<comment type="caution">
    <text evidence="12">The sequence shown here is derived from an EMBL/GenBank/DDBJ whole genome shotgun (WGS) entry which is preliminary data.</text>
</comment>
<evidence type="ECO:0000256" key="7">
    <source>
        <dbReference type="ARBA" id="ARBA00022989"/>
    </source>
</evidence>
<protein>
    <recommendedName>
        <fullName evidence="9">Lipoprotein signal peptidase</fullName>
        <ecNumber evidence="9">3.4.23.36</ecNumber>
    </recommendedName>
    <alternativeName>
        <fullName evidence="9">Prolipoprotein signal peptidase</fullName>
    </alternativeName>
    <alternativeName>
        <fullName evidence="9">Signal peptidase II</fullName>
        <shortName evidence="9">SPase II</shortName>
    </alternativeName>
</protein>
<evidence type="ECO:0000256" key="1">
    <source>
        <dbReference type="ARBA" id="ARBA00006139"/>
    </source>
</evidence>
<comment type="similarity">
    <text evidence="1 9 11">Belongs to the peptidase A8 family.</text>
</comment>
<keyword evidence="6 9" id="KW-0378">Hydrolase</keyword>
<evidence type="ECO:0000256" key="8">
    <source>
        <dbReference type="ARBA" id="ARBA00023136"/>
    </source>
</evidence>
<evidence type="ECO:0000256" key="11">
    <source>
        <dbReference type="RuleBase" id="RU004181"/>
    </source>
</evidence>
<dbReference type="NCBIfam" id="TIGR00077">
    <property type="entry name" value="lspA"/>
    <property type="match status" value="1"/>
</dbReference>
<keyword evidence="4 9" id="KW-0812">Transmembrane</keyword>
<evidence type="ECO:0000256" key="6">
    <source>
        <dbReference type="ARBA" id="ARBA00022801"/>
    </source>
</evidence>
<keyword evidence="2 9" id="KW-1003">Cell membrane</keyword>
<feature type="active site" evidence="9">
    <location>
        <position position="118"/>
    </location>
</feature>
<sequence length="171" mass="19050">MFVISLVIMAVLVAADQLIKLAVTNNLPLNGQPVEVIKFGSFKVFSLTHIRNSGAAWSMMSGKTWFLIGLPVVVLIVAVIYMYKIRKGSKLELVSLAMVLAGGIGNLIDRIRVKEVVDYIKFEPINFPIFNFADICIVIGGILFVICFCFLDEKKKPIRDDIKVKDENDKA</sequence>
<reference evidence="12 13" key="1">
    <citation type="journal article" date="2021" name="ISME Commun">
        <title>Automated analysis of genomic sequences facilitates high-throughput and comprehensive description of bacteria.</title>
        <authorList>
            <person name="Hitch T.C.A."/>
        </authorList>
    </citation>
    <scope>NUCLEOTIDE SEQUENCE [LARGE SCALE GENOMIC DNA]</scope>
    <source>
        <strain evidence="12 13">Sanger_31</strain>
    </source>
</reference>
<dbReference type="RefSeq" id="WP_046440859.1">
    <property type="nucleotide sequence ID" value="NZ_JAOQJZ010000001.1"/>
</dbReference>
<proteinExistence type="inferred from homology"/>
<evidence type="ECO:0000313" key="12">
    <source>
        <dbReference type="EMBL" id="MCU6704558.1"/>
    </source>
</evidence>